<gene>
    <name evidence="1" type="ORF">TCM_033739</name>
</gene>
<proteinExistence type="predicted"/>
<reference evidence="1 2" key="1">
    <citation type="journal article" date="2013" name="Genome Biol.">
        <title>The genome sequence of the most widely cultivated cacao type and its use to identify candidate genes regulating pod color.</title>
        <authorList>
            <person name="Motamayor J.C."/>
            <person name="Mockaitis K."/>
            <person name="Schmutz J."/>
            <person name="Haiminen N."/>
            <person name="Iii D.L."/>
            <person name="Cornejo O."/>
            <person name="Findley S.D."/>
            <person name="Zheng P."/>
            <person name="Utro F."/>
            <person name="Royaert S."/>
            <person name="Saski C."/>
            <person name="Jenkins J."/>
            <person name="Podicheti R."/>
            <person name="Zhao M."/>
            <person name="Scheffler B.E."/>
            <person name="Stack J.C."/>
            <person name="Feltus F.A."/>
            <person name="Mustiga G.M."/>
            <person name="Amores F."/>
            <person name="Phillips W."/>
            <person name="Marelli J.P."/>
            <person name="May G.D."/>
            <person name="Shapiro H."/>
            <person name="Ma J."/>
            <person name="Bustamante C.D."/>
            <person name="Schnell R.J."/>
            <person name="Main D."/>
            <person name="Gilbert D."/>
            <person name="Parida L."/>
            <person name="Kuhn D.N."/>
        </authorList>
    </citation>
    <scope>NUCLEOTIDE SEQUENCE [LARGE SCALE GENOMIC DNA]</scope>
    <source>
        <strain evidence="2">cv. Matina 1-6</strain>
    </source>
</reference>
<evidence type="ECO:0000313" key="1">
    <source>
        <dbReference type="EMBL" id="EOY14348.1"/>
    </source>
</evidence>
<organism evidence="1 2">
    <name type="scientific">Theobroma cacao</name>
    <name type="common">Cacao</name>
    <name type="synonym">Cocoa</name>
    <dbReference type="NCBI Taxonomy" id="3641"/>
    <lineage>
        <taxon>Eukaryota</taxon>
        <taxon>Viridiplantae</taxon>
        <taxon>Streptophyta</taxon>
        <taxon>Embryophyta</taxon>
        <taxon>Tracheophyta</taxon>
        <taxon>Spermatophyta</taxon>
        <taxon>Magnoliopsida</taxon>
        <taxon>eudicotyledons</taxon>
        <taxon>Gunneridae</taxon>
        <taxon>Pentapetalae</taxon>
        <taxon>rosids</taxon>
        <taxon>malvids</taxon>
        <taxon>Malvales</taxon>
        <taxon>Malvaceae</taxon>
        <taxon>Byttnerioideae</taxon>
        <taxon>Theobroma</taxon>
    </lineage>
</organism>
<dbReference type="EMBL" id="CM001885">
    <property type="protein sequence ID" value="EOY14348.1"/>
    <property type="molecule type" value="Genomic_DNA"/>
</dbReference>
<dbReference type="HOGENOM" id="CLU_2563045_0_0_1"/>
<evidence type="ECO:0000313" key="2">
    <source>
        <dbReference type="Proteomes" id="UP000026915"/>
    </source>
</evidence>
<name>A0A061FBR5_THECC</name>
<dbReference type="AlphaFoldDB" id="A0A061FBR5"/>
<dbReference type="Proteomes" id="UP000026915">
    <property type="component" value="Chromosome 7"/>
</dbReference>
<keyword evidence="2" id="KW-1185">Reference proteome</keyword>
<protein>
    <submittedName>
        <fullName evidence="1">Uncharacterized protein</fullName>
    </submittedName>
</protein>
<accession>A0A061FBR5</accession>
<dbReference type="Gramene" id="EOY14348">
    <property type="protein sequence ID" value="EOY14348"/>
    <property type="gene ID" value="TCM_033739"/>
</dbReference>
<dbReference type="InParanoid" id="A0A061FBR5"/>
<sequence length="82" mass="9796">MAEGRYWEINLPEMFSRAFWSTHAKFGTDVAYKGVLVAEVAMRHQYASDHVTFHITIMMMWHCHVVRNFEKWCSREEVYSHA</sequence>